<dbReference type="SMART" id="SM00530">
    <property type="entry name" value="HTH_XRE"/>
    <property type="match status" value="1"/>
</dbReference>
<evidence type="ECO:0000313" key="5">
    <source>
        <dbReference type="EMBL" id="SFT22791.1"/>
    </source>
</evidence>
<dbReference type="PROSITE" id="PS50943">
    <property type="entry name" value="HTH_CROC1"/>
    <property type="match status" value="1"/>
</dbReference>
<protein>
    <submittedName>
        <fullName evidence="5">Phage repressor protein C, contains Cro/C1-type HTH and peptisase s24 domains</fullName>
    </submittedName>
</protein>
<keyword evidence="2" id="KW-0238">DNA-binding</keyword>
<dbReference type="PANTHER" id="PTHR40661">
    <property type="match status" value="1"/>
</dbReference>
<dbReference type="InterPro" id="IPR015927">
    <property type="entry name" value="Peptidase_S24_S26A/B/C"/>
</dbReference>
<dbReference type="InterPro" id="IPR010982">
    <property type="entry name" value="Lambda_DNA-bd_dom_sf"/>
</dbReference>
<dbReference type="EMBL" id="FOZU01000049">
    <property type="protein sequence ID" value="SFT22791.1"/>
    <property type="molecule type" value="Genomic_DNA"/>
</dbReference>
<gene>
    <name evidence="5" type="ORF">SAMN05444586_10495</name>
</gene>
<dbReference type="InterPro" id="IPR039418">
    <property type="entry name" value="LexA-like"/>
</dbReference>
<feature type="domain" description="HTH cro/C1-type" evidence="4">
    <location>
        <begin position="7"/>
        <end position="61"/>
    </location>
</feature>
<keyword evidence="6" id="KW-1185">Reference proteome</keyword>
<evidence type="ECO:0000256" key="3">
    <source>
        <dbReference type="ARBA" id="ARBA00023163"/>
    </source>
</evidence>
<accession>A0A1I6WAM2</accession>
<dbReference type="InterPro" id="IPR036286">
    <property type="entry name" value="LexA/Signal_pep-like_sf"/>
</dbReference>
<keyword evidence="1" id="KW-0805">Transcription regulation</keyword>
<name>A0A1I6WAM2_9GAMM</name>
<dbReference type="AlphaFoldDB" id="A0A1I6WAM2"/>
<dbReference type="Gene3D" id="2.10.109.10">
    <property type="entry name" value="Umud Fragment, subunit A"/>
    <property type="match status" value="1"/>
</dbReference>
<dbReference type="InterPro" id="IPR001387">
    <property type="entry name" value="Cro/C1-type_HTH"/>
</dbReference>
<proteinExistence type="predicted"/>
<dbReference type="CDD" id="cd06529">
    <property type="entry name" value="S24_LexA-like"/>
    <property type="match status" value="1"/>
</dbReference>
<evidence type="ECO:0000256" key="1">
    <source>
        <dbReference type="ARBA" id="ARBA00023015"/>
    </source>
</evidence>
<reference evidence="6" key="1">
    <citation type="submission" date="2016-10" db="EMBL/GenBank/DDBJ databases">
        <authorList>
            <person name="Varghese N."/>
            <person name="Submissions S."/>
        </authorList>
    </citation>
    <scope>NUCLEOTIDE SEQUENCE [LARGE SCALE GENOMIC DNA]</scope>
    <source>
        <strain evidence="6">ANC 5076</strain>
    </source>
</reference>
<evidence type="ECO:0000259" key="4">
    <source>
        <dbReference type="PROSITE" id="PS50943"/>
    </source>
</evidence>
<dbReference type="Gene3D" id="1.10.260.40">
    <property type="entry name" value="lambda repressor-like DNA-binding domains"/>
    <property type="match status" value="1"/>
</dbReference>
<dbReference type="CDD" id="cd00093">
    <property type="entry name" value="HTH_XRE"/>
    <property type="match status" value="1"/>
</dbReference>
<dbReference type="SUPFAM" id="SSF47413">
    <property type="entry name" value="lambda repressor-like DNA-binding domains"/>
    <property type="match status" value="1"/>
</dbReference>
<sequence length="241" mass="27218">MSVGNRIRTLRRSLKMSQPELAKKAKVGQSTISDLENDKKSTSAENMEAIAQVLGTSSSYLLTGKQTTKDDSLQSNSVINQFIEQIDNNDQIAYQINNLVKIKYYPNLPISCGSGSFGEVLDQEYEEITINSNSLKDRHIHQSKCVAFPASGDSMLPTIKDKDTVYVDLERTTVRDGKVFAICHGGLFKFKRLYNLPLGGIRIVSDNSTEFPEERLTAQEIIDQQFEIIGWAWSWQSMEHW</sequence>
<dbReference type="RefSeq" id="WP_074947755.1">
    <property type="nucleotide sequence ID" value="NZ_FOZU01000049.1"/>
</dbReference>
<dbReference type="Proteomes" id="UP000182827">
    <property type="component" value="Unassembled WGS sequence"/>
</dbReference>
<dbReference type="Pfam" id="PF00717">
    <property type="entry name" value="Peptidase_S24"/>
    <property type="match status" value="1"/>
</dbReference>
<dbReference type="Pfam" id="PF01381">
    <property type="entry name" value="HTH_3"/>
    <property type="match status" value="1"/>
</dbReference>
<evidence type="ECO:0000256" key="2">
    <source>
        <dbReference type="ARBA" id="ARBA00023125"/>
    </source>
</evidence>
<dbReference type="PANTHER" id="PTHR40661:SF2">
    <property type="entry name" value="HTH-TYPE TRANSCRIPTIONAL REGULATOR PRTR"/>
    <property type="match status" value="1"/>
</dbReference>
<dbReference type="GO" id="GO:0003677">
    <property type="term" value="F:DNA binding"/>
    <property type="evidence" value="ECO:0007669"/>
    <property type="project" value="UniProtKB-KW"/>
</dbReference>
<evidence type="ECO:0000313" key="6">
    <source>
        <dbReference type="Proteomes" id="UP000182827"/>
    </source>
</evidence>
<keyword evidence="3" id="KW-0804">Transcription</keyword>
<dbReference type="SUPFAM" id="SSF51306">
    <property type="entry name" value="LexA/Signal peptidase"/>
    <property type="match status" value="1"/>
</dbReference>
<organism evidence="5 6">
    <name type="scientific">Acinetobacter bohemicus</name>
    <dbReference type="NCBI Taxonomy" id="1435036"/>
    <lineage>
        <taxon>Bacteria</taxon>
        <taxon>Pseudomonadati</taxon>
        <taxon>Pseudomonadota</taxon>
        <taxon>Gammaproteobacteria</taxon>
        <taxon>Moraxellales</taxon>
        <taxon>Moraxellaceae</taxon>
        <taxon>Acinetobacter</taxon>
    </lineage>
</organism>